<name>A0ABS3F516_9PROT</name>
<comment type="cofactor">
    <cofactor evidence="1 5">
        <name>FAD</name>
        <dbReference type="ChEBI" id="CHEBI:57692"/>
    </cofactor>
</comment>
<dbReference type="PIRSF" id="PIRSF016578">
    <property type="entry name" value="HsaA"/>
    <property type="match status" value="1"/>
</dbReference>
<dbReference type="PANTHER" id="PTHR43884">
    <property type="entry name" value="ACYL-COA DEHYDROGENASE"/>
    <property type="match status" value="1"/>
</dbReference>
<comment type="similarity">
    <text evidence="2 5">Belongs to the acyl-CoA dehydrogenase family.</text>
</comment>
<evidence type="ECO:0000259" key="8">
    <source>
        <dbReference type="Pfam" id="PF02771"/>
    </source>
</evidence>
<protein>
    <submittedName>
        <fullName evidence="9">Acyl-CoA dehydrogenase family protein</fullName>
    </submittedName>
</protein>
<dbReference type="InterPro" id="IPR037069">
    <property type="entry name" value="AcylCoA_DH/ox_N_sf"/>
</dbReference>
<dbReference type="Gene3D" id="2.40.110.10">
    <property type="entry name" value="Butyryl-CoA Dehydrogenase, subunit A, domain 2"/>
    <property type="match status" value="1"/>
</dbReference>
<evidence type="ECO:0000256" key="2">
    <source>
        <dbReference type="ARBA" id="ARBA00009347"/>
    </source>
</evidence>
<organism evidence="9 10">
    <name type="scientific">Sneathiella sedimenti</name>
    <dbReference type="NCBI Taxonomy" id="2816034"/>
    <lineage>
        <taxon>Bacteria</taxon>
        <taxon>Pseudomonadati</taxon>
        <taxon>Pseudomonadota</taxon>
        <taxon>Alphaproteobacteria</taxon>
        <taxon>Sneathiellales</taxon>
        <taxon>Sneathiellaceae</taxon>
        <taxon>Sneathiella</taxon>
    </lineage>
</organism>
<accession>A0ABS3F516</accession>
<proteinExistence type="inferred from homology"/>
<evidence type="ECO:0000259" key="6">
    <source>
        <dbReference type="Pfam" id="PF00441"/>
    </source>
</evidence>
<keyword evidence="10" id="KW-1185">Reference proteome</keyword>
<evidence type="ECO:0000256" key="1">
    <source>
        <dbReference type="ARBA" id="ARBA00001974"/>
    </source>
</evidence>
<dbReference type="Gene3D" id="1.10.540.10">
    <property type="entry name" value="Acyl-CoA dehydrogenase/oxidase, N-terminal domain"/>
    <property type="match status" value="1"/>
</dbReference>
<sequence>MELPFSQAEKDMLARAVEFARSEVAPNAQKWEDERRQPLETLQAASLAGLAGLEVPEHLGGFGGRFRLKARIAEEIARDCYAFSFSLINHMGLAGKIARDAPEEIAKKYLPEMLAGEAIGCTALTEPAAGSDFAAITTHAKKVDGGWIINGEKAWITNAAHADLMFLYAQTDPASGWRGVAGFLIDAREDGVSRVPPFEIMGGHAIGTGGFVLTDHFVPDIRMMSAPGDGFKAAMAGVNAARTYVATMCCGMTEAAIDLAVSYASERAAFGGHIADLQGLRWRLADAQTEVEAARLLAYRAVLAVENGTEAEIPAAHAKKYAARMADEQLSRCMQMMGAAGLKRAYPLGRQIACARIANYVDGTTEIQNERIARALFNKKK</sequence>
<evidence type="ECO:0000256" key="5">
    <source>
        <dbReference type="RuleBase" id="RU362125"/>
    </source>
</evidence>
<feature type="domain" description="Acyl-CoA dehydrogenase/oxidase C-terminal" evidence="6">
    <location>
        <begin position="228"/>
        <end position="376"/>
    </location>
</feature>
<dbReference type="RefSeq" id="WP_207044153.1">
    <property type="nucleotide sequence ID" value="NZ_JAFLNC010000002.1"/>
</dbReference>
<dbReference type="PANTHER" id="PTHR43884:SF12">
    <property type="entry name" value="ISOVALERYL-COA DEHYDROGENASE, MITOCHONDRIAL-RELATED"/>
    <property type="match status" value="1"/>
</dbReference>
<feature type="domain" description="Acyl-CoA dehydrogenase/oxidase N-terminal" evidence="8">
    <location>
        <begin position="8"/>
        <end position="117"/>
    </location>
</feature>
<evidence type="ECO:0000313" key="10">
    <source>
        <dbReference type="Proteomes" id="UP000664761"/>
    </source>
</evidence>
<dbReference type="Proteomes" id="UP000664761">
    <property type="component" value="Unassembled WGS sequence"/>
</dbReference>
<keyword evidence="3 5" id="KW-0285">Flavoprotein</keyword>
<dbReference type="Pfam" id="PF00441">
    <property type="entry name" value="Acyl-CoA_dh_1"/>
    <property type="match status" value="1"/>
</dbReference>
<keyword evidence="4 5" id="KW-0274">FAD</keyword>
<dbReference type="InterPro" id="IPR013786">
    <property type="entry name" value="AcylCoA_DH/ox_N"/>
</dbReference>
<dbReference type="InterPro" id="IPR036250">
    <property type="entry name" value="AcylCo_DH-like_C"/>
</dbReference>
<dbReference type="InterPro" id="IPR006089">
    <property type="entry name" value="Acyl-CoA_DH_CS"/>
</dbReference>
<dbReference type="EMBL" id="JAFLNC010000002">
    <property type="protein sequence ID" value="MBO0333622.1"/>
    <property type="molecule type" value="Genomic_DNA"/>
</dbReference>
<dbReference type="SUPFAM" id="SSF47203">
    <property type="entry name" value="Acyl-CoA dehydrogenase C-terminal domain-like"/>
    <property type="match status" value="1"/>
</dbReference>
<dbReference type="Gene3D" id="1.20.140.10">
    <property type="entry name" value="Butyryl-CoA Dehydrogenase, subunit A, domain 3"/>
    <property type="match status" value="1"/>
</dbReference>
<reference evidence="9 10" key="1">
    <citation type="submission" date="2021-03" db="EMBL/GenBank/DDBJ databases">
        <title>Sneathiella sp. CAU 1612 isolated from Kang Won-do.</title>
        <authorList>
            <person name="Kim W."/>
        </authorList>
    </citation>
    <scope>NUCLEOTIDE SEQUENCE [LARGE SCALE GENOMIC DNA]</scope>
    <source>
        <strain evidence="9 10">CAU 1612</strain>
    </source>
</reference>
<evidence type="ECO:0000256" key="4">
    <source>
        <dbReference type="ARBA" id="ARBA00022827"/>
    </source>
</evidence>
<feature type="domain" description="Acyl-CoA oxidase/dehydrogenase middle" evidence="7">
    <location>
        <begin position="121"/>
        <end position="215"/>
    </location>
</feature>
<keyword evidence="5" id="KW-0560">Oxidoreductase</keyword>
<dbReference type="InterPro" id="IPR009075">
    <property type="entry name" value="AcylCo_DH/oxidase_C"/>
</dbReference>
<dbReference type="Pfam" id="PF02771">
    <property type="entry name" value="Acyl-CoA_dh_N"/>
    <property type="match status" value="1"/>
</dbReference>
<dbReference type="InterPro" id="IPR006091">
    <property type="entry name" value="Acyl-CoA_Oxase/DH_mid-dom"/>
</dbReference>
<dbReference type="InterPro" id="IPR046373">
    <property type="entry name" value="Acyl-CoA_Oxase/DH_mid-dom_sf"/>
</dbReference>
<dbReference type="InterPro" id="IPR009100">
    <property type="entry name" value="AcylCoA_DH/oxidase_NM_dom_sf"/>
</dbReference>
<dbReference type="SUPFAM" id="SSF56645">
    <property type="entry name" value="Acyl-CoA dehydrogenase NM domain-like"/>
    <property type="match status" value="1"/>
</dbReference>
<gene>
    <name evidence="9" type="ORF">J0X12_08360</name>
</gene>
<evidence type="ECO:0000313" key="9">
    <source>
        <dbReference type="EMBL" id="MBO0333622.1"/>
    </source>
</evidence>
<dbReference type="Pfam" id="PF02770">
    <property type="entry name" value="Acyl-CoA_dh_M"/>
    <property type="match status" value="1"/>
</dbReference>
<evidence type="ECO:0000256" key="3">
    <source>
        <dbReference type="ARBA" id="ARBA00022630"/>
    </source>
</evidence>
<evidence type="ECO:0000259" key="7">
    <source>
        <dbReference type="Pfam" id="PF02770"/>
    </source>
</evidence>
<comment type="caution">
    <text evidence="9">The sequence shown here is derived from an EMBL/GenBank/DDBJ whole genome shotgun (WGS) entry which is preliminary data.</text>
</comment>
<dbReference type="PROSITE" id="PS00072">
    <property type="entry name" value="ACYL_COA_DH_1"/>
    <property type="match status" value="1"/>
</dbReference>